<dbReference type="PROSITE" id="PS01236">
    <property type="entry name" value="PDXT_SNO_1"/>
    <property type="match status" value="1"/>
</dbReference>
<dbReference type="GO" id="GO:0004359">
    <property type="term" value="F:glutaminase activity"/>
    <property type="evidence" value="ECO:0007669"/>
    <property type="project" value="UniProtKB-EC"/>
</dbReference>
<dbReference type="AlphaFoldDB" id="A0A382S2S5"/>
<dbReference type="PANTHER" id="PTHR31559:SF0">
    <property type="entry name" value="PYRIDOXAL 5'-PHOSPHATE SYNTHASE SUBUNIT SNO1-RELATED"/>
    <property type="match status" value="1"/>
</dbReference>
<dbReference type="PANTHER" id="PTHR31559">
    <property type="entry name" value="PYRIDOXAL 5'-PHOSPHATE SYNTHASE SUBUNIT SNO"/>
    <property type="match status" value="1"/>
</dbReference>
<dbReference type="GO" id="GO:0042823">
    <property type="term" value="P:pyridoxal phosphate biosynthetic process"/>
    <property type="evidence" value="ECO:0007669"/>
    <property type="project" value="InterPro"/>
</dbReference>
<dbReference type="GO" id="GO:0016829">
    <property type="term" value="F:lyase activity"/>
    <property type="evidence" value="ECO:0007669"/>
    <property type="project" value="UniProtKB-KW"/>
</dbReference>
<dbReference type="InterPro" id="IPR002161">
    <property type="entry name" value="PdxT/SNO"/>
</dbReference>
<dbReference type="Pfam" id="PF01174">
    <property type="entry name" value="SNO"/>
    <property type="match status" value="1"/>
</dbReference>
<dbReference type="GO" id="GO:1903600">
    <property type="term" value="C:glutaminase complex"/>
    <property type="evidence" value="ECO:0007669"/>
    <property type="project" value="TreeGrafter"/>
</dbReference>
<keyword evidence="3" id="KW-0378">Hydrolase</keyword>
<dbReference type="GO" id="GO:0008614">
    <property type="term" value="P:pyridoxine metabolic process"/>
    <property type="evidence" value="ECO:0007669"/>
    <property type="project" value="TreeGrafter"/>
</dbReference>
<protein>
    <recommendedName>
        <fullName evidence="2">glutaminase</fullName>
        <ecNumber evidence="2">3.5.1.2</ecNumber>
    </recommendedName>
</protein>
<dbReference type="PROSITE" id="PS51273">
    <property type="entry name" value="GATASE_TYPE_1"/>
    <property type="match status" value="1"/>
</dbReference>
<evidence type="ECO:0000313" key="7">
    <source>
        <dbReference type="EMBL" id="SVD03775.1"/>
    </source>
</evidence>
<dbReference type="PROSITE" id="PS51274">
    <property type="entry name" value="GATASE_COBBQ"/>
    <property type="match status" value="1"/>
</dbReference>
<sequence>LALQGNFQKHKLILDQLGVESTYVRYSSSLDDVNGLIIPGGESTTMTKLLDRSGLFESIVSFADKNPILGTCAGLIMMAN</sequence>
<dbReference type="Gene3D" id="3.40.50.880">
    <property type="match status" value="1"/>
</dbReference>
<comment type="similarity">
    <text evidence="1">Belongs to the glutaminase PdxT/SNO family.</text>
</comment>
<evidence type="ECO:0000256" key="2">
    <source>
        <dbReference type="ARBA" id="ARBA00012918"/>
    </source>
</evidence>
<evidence type="ECO:0000256" key="4">
    <source>
        <dbReference type="ARBA" id="ARBA00022962"/>
    </source>
</evidence>
<evidence type="ECO:0000256" key="3">
    <source>
        <dbReference type="ARBA" id="ARBA00022801"/>
    </source>
</evidence>
<dbReference type="EC" id="3.5.1.2" evidence="2"/>
<reference evidence="7" key="1">
    <citation type="submission" date="2018-05" db="EMBL/GenBank/DDBJ databases">
        <authorList>
            <person name="Lanie J.A."/>
            <person name="Ng W.-L."/>
            <person name="Kazmierczak K.M."/>
            <person name="Andrzejewski T.M."/>
            <person name="Davidsen T.M."/>
            <person name="Wayne K.J."/>
            <person name="Tettelin H."/>
            <person name="Glass J.I."/>
            <person name="Rusch D."/>
            <person name="Podicherti R."/>
            <person name="Tsui H.-C.T."/>
            <person name="Winkler M.E."/>
        </authorList>
    </citation>
    <scope>NUCLEOTIDE SEQUENCE</scope>
</reference>
<dbReference type="SUPFAM" id="SSF52317">
    <property type="entry name" value="Class I glutamine amidotransferase-like"/>
    <property type="match status" value="1"/>
</dbReference>
<comment type="catalytic activity">
    <reaction evidence="6">
        <text>L-glutamine + H2O = L-glutamate + NH4(+)</text>
        <dbReference type="Rhea" id="RHEA:15889"/>
        <dbReference type="ChEBI" id="CHEBI:15377"/>
        <dbReference type="ChEBI" id="CHEBI:28938"/>
        <dbReference type="ChEBI" id="CHEBI:29985"/>
        <dbReference type="ChEBI" id="CHEBI:58359"/>
        <dbReference type="EC" id="3.5.1.2"/>
    </reaction>
</comment>
<dbReference type="InterPro" id="IPR029062">
    <property type="entry name" value="Class_I_gatase-like"/>
</dbReference>
<dbReference type="InterPro" id="IPR021196">
    <property type="entry name" value="PdxT/SNO_CS"/>
</dbReference>
<evidence type="ECO:0000256" key="6">
    <source>
        <dbReference type="ARBA" id="ARBA00049534"/>
    </source>
</evidence>
<dbReference type="EMBL" id="UINC01125738">
    <property type="protein sequence ID" value="SVD03775.1"/>
    <property type="molecule type" value="Genomic_DNA"/>
</dbReference>
<dbReference type="PROSITE" id="PS51130">
    <property type="entry name" value="PDXT_SNO_2"/>
    <property type="match status" value="1"/>
</dbReference>
<accession>A0A382S2S5</accession>
<organism evidence="7">
    <name type="scientific">marine metagenome</name>
    <dbReference type="NCBI Taxonomy" id="408172"/>
    <lineage>
        <taxon>unclassified sequences</taxon>
        <taxon>metagenomes</taxon>
        <taxon>ecological metagenomes</taxon>
    </lineage>
</organism>
<feature type="non-terminal residue" evidence="7">
    <location>
        <position position="1"/>
    </location>
</feature>
<dbReference type="GO" id="GO:0005829">
    <property type="term" value="C:cytosol"/>
    <property type="evidence" value="ECO:0007669"/>
    <property type="project" value="TreeGrafter"/>
</dbReference>
<feature type="non-terminal residue" evidence="7">
    <location>
        <position position="80"/>
    </location>
</feature>
<keyword evidence="5" id="KW-0456">Lyase</keyword>
<evidence type="ECO:0000256" key="1">
    <source>
        <dbReference type="ARBA" id="ARBA00008345"/>
    </source>
</evidence>
<gene>
    <name evidence="7" type="ORF">METZ01_LOCUS356629</name>
</gene>
<keyword evidence="4" id="KW-0315">Glutamine amidotransferase</keyword>
<evidence type="ECO:0000256" key="5">
    <source>
        <dbReference type="ARBA" id="ARBA00023239"/>
    </source>
</evidence>
<name>A0A382S2S5_9ZZZZ</name>
<proteinExistence type="inferred from homology"/>